<dbReference type="GO" id="GO:0003677">
    <property type="term" value="F:DNA binding"/>
    <property type="evidence" value="ECO:0007669"/>
    <property type="project" value="UniProtKB-UniRule"/>
</dbReference>
<dbReference type="OrthoDB" id="8421503at2"/>
<dbReference type="PIRSF" id="PIRSF000804">
    <property type="entry name" value="DNA_pol_III_b"/>
    <property type="match status" value="1"/>
</dbReference>
<evidence type="ECO:0000256" key="5">
    <source>
        <dbReference type="ARBA" id="ARBA00022679"/>
    </source>
</evidence>
<dbReference type="InterPro" id="IPR022637">
    <property type="entry name" value="DNA_polIII_beta_cen"/>
</dbReference>
<dbReference type="AlphaFoldDB" id="A0A1W1V2G6"/>
<evidence type="ECO:0000256" key="4">
    <source>
        <dbReference type="ARBA" id="ARBA00022490"/>
    </source>
</evidence>
<evidence type="ECO:0000256" key="9">
    <source>
        <dbReference type="ARBA" id="ARBA00023125"/>
    </source>
</evidence>
<evidence type="ECO:0000256" key="1">
    <source>
        <dbReference type="ARBA" id="ARBA00004496"/>
    </source>
</evidence>
<dbReference type="Pfam" id="PF00712">
    <property type="entry name" value="DNA_pol3_beta"/>
    <property type="match status" value="1"/>
</dbReference>
<keyword evidence="15" id="KW-1185">Reference proteome</keyword>
<dbReference type="RefSeq" id="WP_159446270.1">
    <property type="nucleotide sequence ID" value="NZ_FWWT01000014.1"/>
</dbReference>
<keyword evidence="4 10" id="KW-0963">Cytoplasm</keyword>
<evidence type="ECO:0000259" key="12">
    <source>
        <dbReference type="Pfam" id="PF02767"/>
    </source>
</evidence>
<dbReference type="CDD" id="cd00140">
    <property type="entry name" value="beta_clamp"/>
    <property type="match status" value="1"/>
</dbReference>
<feature type="domain" description="DNA polymerase III beta sliding clamp central" evidence="12">
    <location>
        <begin position="129"/>
        <end position="244"/>
    </location>
</feature>
<evidence type="ECO:0000256" key="10">
    <source>
        <dbReference type="PIRNR" id="PIRNR000804"/>
    </source>
</evidence>
<dbReference type="InterPro" id="IPR001001">
    <property type="entry name" value="DNA_polIII_beta"/>
</dbReference>
<dbReference type="Gene3D" id="3.70.10.10">
    <property type="match status" value="1"/>
</dbReference>
<dbReference type="Pfam" id="PF02767">
    <property type="entry name" value="DNA_pol3_beta_2"/>
    <property type="match status" value="1"/>
</dbReference>
<name>A0A1W1V2G6_DESTI</name>
<dbReference type="SUPFAM" id="SSF55979">
    <property type="entry name" value="DNA clamp"/>
    <property type="match status" value="3"/>
</dbReference>
<dbReference type="PANTHER" id="PTHR30478">
    <property type="entry name" value="DNA POLYMERASE III SUBUNIT BETA"/>
    <property type="match status" value="1"/>
</dbReference>
<feature type="domain" description="DNA polymerase III beta sliding clamp C-terminal" evidence="13">
    <location>
        <begin position="246"/>
        <end position="367"/>
    </location>
</feature>
<evidence type="ECO:0000256" key="8">
    <source>
        <dbReference type="ARBA" id="ARBA00022932"/>
    </source>
</evidence>
<reference evidence="14 15" key="1">
    <citation type="submission" date="2017-04" db="EMBL/GenBank/DDBJ databases">
        <authorList>
            <person name="Afonso C.L."/>
            <person name="Miller P.J."/>
            <person name="Scott M.A."/>
            <person name="Spackman E."/>
            <person name="Goraichik I."/>
            <person name="Dimitrov K.M."/>
            <person name="Suarez D.L."/>
            <person name="Swayne D.E."/>
        </authorList>
    </citation>
    <scope>NUCLEOTIDE SEQUENCE [LARGE SCALE GENOMIC DNA]</scope>
    <source>
        <strain evidence="14 15">DSM 11270</strain>
    </source>
</reference>
<dbReference type="Proteomes" id="UP000192731">
    <property type="component" value="Unassembled WGS sequence"/>
</dbReference>
<keyword evidence="9" id="KW-0238">DNA-binding</keyword>
<proteinExistence type="inferred from homology"/>
<dbReference type="InterPro" id="IPR022634">
    <property type="entry name" value="DNA_polIII_beta_N"/>
</dbReference>
<dbReference type="STRING" id="656914.SAMN00017405_1706"/>
<dbReference type="GO" id="GO:0005737">
    <property type="term" value="C:cytoplasm"/>
    <property type="evidence" value="ECO:0007669"/>
    <property type="project" value="UniProtKB-SubCell"/>
</dbReference>
<comment type="subcellular location">
    <subcellularLocation>
        <location evidence="1 10">Cytoplasm</location>
    </subcellularLocation>
</comment>
<dbReference type="GO" id="GO:0003887">
    <property type="term" value="F:DNA-directed DNA polymerase activity"/>
    <property type="evidence" value="ECO:0007669"/>
    <property type="project" value="UniProtKB-UniRule"/>
</dbReference>
<dbReference type="GO" id="GO:0006271">
    <property type="term" value="P:DNA strand elongation involved in DNA replication"/>
    <property type="evidence" value="ECO:0007669"/>
    <property type="project" value="TreeGrafter"/>
</dbReference>
<evidence type="ECO:0000256" key="2">
    <source>
        <dbReference type="ARBA" id="ARBA00010752"/>
    </source>
</evidence>
<keyword evidence="6 10" id="KW-0548">Nucleotidyltransferase</keyword>
<dbReference type="PANTHER" id="PTHR30478:SF0">
    <property type="entry name" value="BETA SLIDING CLAMP"/>
    <property type="match status" value="1"/>
</dbReference>
<dbReference type="InterPro" id="IPR022635">
    <property type="entry name" value="DNA_polIII_beta_C"/>
</dbReference>
<evidence type="ECO:0000313" key="15">
    <source>
        <dbReference type="Proteomes" id="UP000192731"/>
    </source>
</evidence>
<keyword evidence="5 10" id="KW-0808">Transferase</keyword>
<dbReference type="GO" id="GO:0008408">
    <property type="term" value="F:3'-5' exonuclease activity"/>
    <property type="evidence" value="ECO:0007669"/>
    <property type="project" value="InterPro"/>
</dbReference>
<dbReference type="Gene3D" id="3.10.150.10">
    <property type="entry name" value="DNA Polymerase III, subunit A, domain 2"/>
    <property type="match status" value="1"/>
</dbReference>
<dbReference type="SMART" id="SM00480">
    <property type="entry name" value="POL3Bc"/>
    <property type="match status" value="1"/>
</dbReference>
<dbReference type="InterPro" id="IPR046938">
    <property type="entry name" value="DNA_clamp_sf"/>
</dbReference>
<dbReference type="GO" id="GO:0009360">
    <property type="term" value="C:DNA polymerase III complex"/>
    <property type="evidence" value="ECO:0007669"/>
    <property type="project" value="InterPro"/>
</dbReference>
<keyword evidence="8 10" id="KW-0239">DNA-directed DNA polymerase</keyword>
<accession>A0A1W1V2G6</accession>
<dbReference type="Pfam" id="PF02768">
    <property type="entry name" value="DNA_pol3_beta_3"/>
    <property type="match status" value="1"/>
</dbReference>
<evidence type="ECO:0000256" key="6">
    <source>
        <dbReference type="ARBA" id="ARBA00022695"/>
    </source>
</evidence>
<evidence type="ECO:0000256" key="7">
    <source>
        <dbReference type="ARBA" id="ARBA00022705"/>
    </source>
</evidence>
<feature type="domain" description="DNA polymerase III beta sliding clamp N-terminal" evidence="11">
    <location>
        <begin position="1"/>
        <end position="120"/>
    </location>
</feature>
<sequence>MKITISKENLLYGIQTVQKAISTKNTIPTLSGIKFKVENNRLYFTATDLEIGIECHVPIEAIEDGEIVLPARHLSELVRKLPDTKITINYLPEITGVEIKYDDSEVVLKGWPGDEFPLIPDFEGDYAFEINPNVLKNMIKQTIFATTSDDTRPIFTGALFEIENDHLKIITTDTHRLALRSGKVNVLNDQAINVIIPGKTLSEVNRITKDEEELIKINGNTKQICFETEDTKIISRLIDGKFPNYRQVIPNDPKTFLKIKTKSLQHTVERANLFSNEKDGTSVINLHIENGTLQVTSQSELGKVEEKISVLDEGEPMTIAFNAKYLLDVLKVMDTEDLDFNLTGSLSPAIVKPGNHDNFIYVILPIRVV</sequence>
<evidence type="ECO:0000259" key="11">
    <source>
        <dbReference type="Pfam" id="PF00712"/>
    </source>
</evidence>
<comment type="function">
    <text evidence="10">Confers DNA tethering and processivity to DNA polymerases and other proteins. Acts as a clamp, forming a ring around DNA (a reaction catalyzed by the clamp-loading complex) which diffuses in an ATP-independent manner freely and bidirectionally along dsDNA. Initially characterized for its ability to contact the catalytic subunit of DNA polymerase III (Pol III), a complex, multichain enzyme responsible for most of the replicative synthesis in bacteria; Pol III exhibits 3'-5' exonuclease proofreading activity. The beta chain is required for initiation of replication as well as for processivity of DNA replication.</text>
</comment>
<evidence type="ECO:0000259" key="13">
    <source>
        <dbReference type="Pfam" id="PF02768"/>
    </source>
</evidence>
<evidence type="ECO:0000313" key="14">
    <source>
        <dbReference type="EMBL" id="SMB87498.1"/>
    </source>
</evidence>
<evidence type="ECO:0000256" key="3">
    <source>
        <dbReference type="ARBA" id="ARBA00021035"/>
    </source>
</evidence>
<dbReference type="NCBIfam" id="TIGR00663">
    <property type="entry name" value="dnan"/>
    <property type="match status" value="1"/>
</dbReference>
<organism evidence="14 15">
    <name type="scientific">Desulfonispora thiosulfatigenes DSM 11270</name>
    <dbReference type="NCBI Taxonomy" id="656914"/>
    <lineage>
        <taxon>Bacteria</taxon>
        <taxon>Bacillati</taxon>
        <taxon>Bacillota</taxon>
        <taxon>Clostridia</taxon>
        <taxon>Eubacteriales</taxon>
        <taxon>Peptococcaceae</taxon>
        <taxon>Desulfonispora</taxon>
    </lineage>
</organism>
<keyword evidence="7 10" id="KW-0235">DNA replication</keyword>
<protein>
    <recommendedName>
        <fullName evidence="3 10">Beta sliding clamp</fullName>
    </recommendedName>
</protein>
<comment type="similarity">
    <text evidence="2 10">Belongs to the beta sliding clamp family.</text>
</comment>
<gene>
    <name evidence="14" type="ORF">SAMN00017405_1706</name>
</gene>
<comment type="subunit">
    <text evidence="10">Forms a ring-shaped head-to-tail homodimer around DNA.</text>
</comment>
<dbReference type="EMBL" id="FWWT01000014">
    <property type="protein sequence ID" value="SMB87498.1"/>
    <property type="molecule type" value="Genomic_DNA"/>
</dbReference>